<dbReference type="Pfam" id="PF05380">
    <property type="entry name" value="Peptidase_A17"/>
    <property type="match status" value="1"/>
</dbReference>
<evidence type="ECO:0000256" key="1">
    <source>
        <dbReference type="ARBA" id="ARBA00004123"/>
    </source>
</evidence>
<dbReference type="InterPro" id="IPR001584">
    <property type="entry name" value="Integrase_cat-core"/>
</dbReference>
<evidence type="ECO:0000313" key="3">
    <source>
        <dbReference type="EMBL" id="UYV65763.1"/>
    </source>
</evidence>
<dbReference type="InterPro" id="IPR004875">
    <property type="entry name" value="DDE_SF_endonuclease_dom"/>
</dbReference>
<dbReference type="SUPFAM" id="SSF53098">
    <property type="entry name" value="Ribonuclease H-like"/>
    <property type="match status" value="1"/>
</dbReference>
<dbReference type="Pfam" id="PF03184">
    <property type="entry name" value="DDE_1"/>
    <property type="match status" value="1"/>
</dbReference>
<dbReference type="InterPro" id="IPR012337">
    <property type="entry name" value="RNaseH-like_sf"/>
</dbReference>
<accession>A0ABY6KAI4</accession>
<dbReference type="SUPFAM" id="SSF46689">
    <property type="entry name" value="Homeodomain-like"/>
    <property type="match status" value="1"/>
</dbReference>
<dbReference type="Pfam" id="PF17921">
    <property type="entry name" value="Integrase_H2C2"/>
    <property type="match status" value="1"/>
</dbReference>
<dbReference type="Gene3D" id="1.10.340.70">
    <property type="match status" value="1"/>
</dbReference>
<reference evidence="3 4" key="1">
    <citation type="submission" date="2022-01" db="EMBL/GenBank/DDBJ databases">
        <title>A chromosomal length assembly of Cordylochernes scorpioides.</title>
        <authorList>
            <person name="Zeh D."/>
            <person name="Zeh J."/>
        </authorList>
    </citation>
    <scope>NUCLEOTIDE SEQUENCE [LARGE SCALE GENOMIC DNA]</scope>
    <source>
        <strain evidence="3">IN4F17</strain>
        <tissue evidence="3">Whole Body</tissue>
    </source>
</reference>
<name>A0ABY6KAI4_9ARAC</name>
<dbReference type="InterPro" id="IPR041588">
    <property type="entry name" value="Integrase_H2C2"/>
</dbReference>
<dbReference type="EMBL" id="CP092865">
    <property type="protein sequence ID" value="UYV65763.1"/>
    <property type="molecule type" value="Genomic_DNA"/>
</dbReference>
<dbReference type="Gene3D" id="3.30.420.10">
    <property type="entry name" value="Ribonuclease H-like superfamily/Ribonuclease H"/>
    <property type="match status" value="1"/>
</dbReference>
<gene>
    <name evidence="3" type="ORF">LAZ67_3005358</name>
</gene>
<dbReference type="InterPro" id="IPR040676">
    <property type="entry name" value="DUF5641"/>
</dbReference>
<protein>
    <recommendedName>
        <fullName evidence="2">Integrase catalytic domain-containing protein</fullName>
    </recommendedName>
</protein>
<sequence length="1211" mass="139137">MNSRSVELHVMADASEAAMIAAAYLRTIGPDGVEVSLVMSRGKVTPLKSFSIPRLELQAALIASRMGNFIMKEMDIRLERVRYWSDSQTVLKWIRSESGRFQQFVGNRFGAIHELTDVKDWMWVPTKMNVADDATREGKTDLSSESRWWRGPEFLRSTILPEFEMPIDESHSDLELKKEFLGVTVEVPALPVPVIEHFSKYMVAVRATMQVMKFIGKMKYKRKGVEIPDDVALMEKAKRLLFRKSQWDSYPEEMAMLESGLPVLRNSKLFQLSPVLDDDGVLLMDSRLANVQMAKLRTPIILDPRHYFTKLIIRHYHVLALHQGRETVRNEIRQLFWIPNLRVAIRRCWSECPLCRIRRAKPSTPMMAALPGCRVEPQQRSFSIVGMDYFGPMEVSVGRRHEKRYGVLFTCMTTRAIHLEVAHSLTTDSCIMAIRRMICRRGLPLEIFSDNGTNLRGADKELQQALDDYDQEALTENMNSKGIKWNFIPPSAPHMGGSWERLVRSVKTAISVILRSRFPKDEELLTIMLEAEAVVNSCPLTDVPLDPAAPEAITPMHFLIGTSSIGQPPGQFDDADLRLNKRWRKAQRLADMFWMRWRKEYLPTLQRRTKWHGRVPDVQVGDMVLVLDESLKRGHWPLGIVEKVFSGSDKTIRVAEVKTSTGRYHRPVKYSSAKPHQTRSWFLLMSNPCTPVSHTNCFEKKPFPDPDAVNSETYLSARDHINKLKLQLIRNHRDSFHHSWYQAENPKKQTLQLNRRESTQLARWKSGHLRPLVYKEGAKSFPMCTRCKTEEATPQHLLNCIGKDKRSLYREPRRVLELLYEHDLQDLKELIQQLRRDPFNAVFSQLLEIERASDPELFKIESSSDGINIDIHFKKEVKRKVIFLETKSKILDRLRKGDRVVDVAKSYSMNEATIRTIRTNENTIRKSVAAGNTTSMGTTSYTRNIAMEKMEQVLKLKGELASGDVDAAQEYPANFAEIINDNSYTPDQVFNADESGLFWKKMPERTYVSKFYKSASGHKAAKDRITIIFCSNASGNYIMKPLVINKSKMPRAFKGVNIYNLPVYWRANKKAWVTAAMFTEWFHKCFIPDAKIFKFKGIAFKVLLLIDNAPGHPQDLEYENVKIVQMVHSLDGEGFDDFTDGDIAELMADKELSEDELVNLVCESESDKSDEEELVPVTFTAKVIREGLALGRKLGNHFMQNDTNVERALRF</sequence>
<feature type="domain" description="Integrase catalytic" evidence="2">
    <location>
        <begin position="367"/>
        <end position="563"/>
    </location>
</feature>
<dbReference type="PROSITE" id="PS50994">
    <property type="entry name" value="INTEGRASE"/>
    <property type="match status" value="1"/>
</dbReference>
<dbReference type="InterPro" id="IPR009057">
    <property type="entry name" value="Homeodomain-like_sf"/>
</dbReference>
<dbReference type="Proteomes" id="UP001235939">
    <property type="component" value="Chromosome 03"/>
</dbReference>
<dbReference type="PANTHER" id="PTHR47331">
    <property type="entry name" value="PHD-TYPE DOMAIN-CONTAINING PROTEIN"/>
    <property type="match status" value="1"/>
</dbReference>
<dbReference type="InterPro" id="IPR036397">
    <property type="entry name" value="RNaseH_sf"/>
</dbReference>
<dbReference type="InterPro" id="IPR008042">
    <property type="entry name" value="Retrotrans_Pao"/>
</dbReference>
<dbReference type="Pfam" id="PF18701">
    <property type="entry name" value="DUF5641"/>
    <property type="match status" value="1"/>
</dbReference>
<evidence type="ECO:0000313" key="4">
    <source>
        <dbReference type="Proteomes" id="UP001235939"/>
    </source>
</evidence>
<evidence type="ECO:0000259" key="2">
    <source>
        <dbReference type="PROSITE" id="PS50994"/>
    </source>
</evidence>
<comment type="subcellular location">
    <subcellularLocation>
        <location evidence="1">Nucleus</location>
    </subcellularLocation>
</comment>
<keyword evidence="4" id="KW-1185">Reference proteome</keyword>
<organism evidence="3 4">
    <name type="scientific">Cordylochernes scorpioides</name>
    <dbReference type="NCBI Taxonomy" id="51811"/>
    <lineage>
        <taxon>Eukaryota</taxon>
        <taxon>Metazoa</taxon>
        <taxon>Ecdysozoa</taxon>
        <taxon>Arthropoda</taxon>
        <taxon>Chelicerata</taxon>
        <taxon>Arachnida</taxon>
        <taxon>Pseudoscorpiones</taxon>
        <taxon>Cheliferoidea</taxon>
        <taxon>Chernetidae</taxon>
        <taxon>Cordylochernes</taxon>
    </lineage>
</organism>
<proteinExistence type="predicted"/>